<dbReference type="EMBL" id="MU154527">
    <property type="protein sequence ID" value="KAF9500339.1"/>
    <property type="molecule type" value="Genomic_DNA"/>
</dbReference>
<gene>
    <name evidence="2" type="ORF">BDN71DRAFT_1440343</name>
</gene>
<keyword evidence="3" id="KW-1185">Reference proteome</keyword>
<feature type="region of interest" description="Disordered" evidence="1">
    <location>
        <begin position="226"/>
        <end position="269"/>
    </location>
</feature>
<feature type="compositionally biased region" description="Acidic residues" evidence="1">
    <location>
        <begin position="226"/>
        <end position="235"/>
    </location>
</feature>
<dbReference type="Proteomes" id="UP000807025">
    <property type="component" value="Unassembled WGS sequence"/>
</dbReference>
<feature type="compositionally biased region" description="Polar residues" evidence="1">
    <location>
        <begin position="236"/>
        <end position="247"/>
    </location>
</feature>
<sequence>MASPELSSLARSKLHSSVSGRESCNLHRWVLLKNSYIHSTCIPSTAARTADTTPVNIPNPGSEDVEEDGDDDDMEVGDSFMFPDAGKLAETRSSDINSPESQWLDSVLEGLGGDDDDEDYTTIASIRVSDTDLPAPEDEELLLSPLSPASSPDDLPGGHSSYFPDSIPVTYPYINPYPHFHPPLVHPYHFESTMHSSLSSIPRPYEDPLPYYDTDDVENLSVPDAIEDTSDDESDAPSTPSLGSRSSLVDPAGIPLPGENVRRPRSHPHVYIDNQDSYFYPFELEPLPFSDDHTPHQPPYSTYQEC</sequence>
<dbReference type="OrthoDB" id="3263748at2759"/>
<organism evidence="2 3">
    <name type="scientific">Pleurotus eryngii</name>
    <name type="common">Boletus of the steppes</name>
    <dbReference type="NCBI Taxonomy" id="5323"/>
    <lineage>
        <taxon>Eukaryota</taxon>
        <taxon>Fungi</taxon>
        <taxon>Dikarya</taxon>
        <taxon>Basidiomycota</taxon>
        <taxon>Agaricomycotina</taxon>
        <taxon>Agaricomycetes</taxon>
        <taxon>Agaricomycetidae</taxon>
        <taxon>Agaricales</taxon>
        <taxon>Pleurotineae</taxon>
        <taxon>Pleurotaceae</taxon>
        <taxon>Pleurotus</taxon>
    </lineage>
</organism>
<protein>
    <submittedName>
        <fullName evidence="2">Uncharacterized protein</fullName>
    </submittedName>
</protein>
<feature type="region of interest" description="Disordered" evidence="1">
    <location>
        <begin position="1"/>
        <end position="22"/>
    </location>
</feature>
<feature type="compositionally biased region" description="Acidic residues" evidence="1">
    <location>
        <begin position="63"/>
        <end position="76"/>
    </location>
</feature>
<dbReference type="AlphaFoldDB" id="A0A9P6A9R4"/>
<reference evidence="2" key="1">
    <citation type="submission" date="2020-11" db="EMBL/GenBank/DDBJ databases">
        <authorList>
            <consortium name="DOE Joint Genome Institute"/>
            <person name="Ahrendt S."/>
            <person name="Riley R."/>
            <person name="Andreopoulos W."/>
            <person name="Labutti K."/>
            <person name="Pangilinan J."/>
            <person name="Ruiz-Duenas F.J."/>
            <person name="Barrasa J.M."/>
            <person name="Sanchez-Garcia M."/>
            <person name="Camarero S."/>
            <person name="Miyauchi S."/>
            <person name="Serrano A."/>
            <person name="Linde D."/>
            <person name="Babiker R."/>
            <person name="Drula E."/>
            <person name="Ayuso-Fernandez I."/>
            <person name="Pacheco R."/>
            <person name="Padilla G."/>
            <person name="Ferreira P."/>
            <person name="Barriuso J."/>
            <person name="Kellner H."/>
            <person name="Castanera R."/>
            <person name="Alfaro M."/>
            <person name="Ramirez L."/>
            <person name="Pisabarro A.G."/>
            <person name="Kuo A."/>
            <person name="Tritt A."/>
            <person name="Lipzen A."/>
            <person name="He G."/>
            <person name="Yan M."/>
            <person name="Ng V."/>
            <person name="Cullen D."/>
            <person name="Martin F."/>
            <person name="Rosso M.-N."/>
            <person name="Henrissat B."/>
            <person name="Hibbett D."/>
            <person name="Martinez A.T."/>
            <person name="Grigoriev I.V."/>
        </authorList>
    </citation>
    <scope>NUCLEOTIDE SEQUENCE</scope>
    <source>
        <strain evidence="2">ATCC 90797</strain>
    </source>
</reference>
<evidence type="ECO:0000313" key="3">
    <source>
        <dbReference type="Proteomes" id="UP000807025"/>
    </source>
</evidence>
<evidence type="ECO:0000256" key="1">
    <source>
        <dbReference type="SAM" id="MobiDB-lite"/>
    </source>
</evidence>
<evidence type="ECO:0000313" key="2">
    <source>
        <dbReference type="EMBL" id="KAF9500339.1"/>
    </source>
</evidence>
<feature type="region of interest" description="Disordered" evidence="1">
    <location>
        <begin position="48"/>
        <end position="101"/>
    </location>
</feature>
<proteinExistence type="predicted"/>
<feature type="region of interest" description="Disordered" evidence="1">
    <location>
        <begin position="283"/>
        <end position="306"/>
    </location>
</feature>
<accession>A0A9P6A9R4</accession>
<name>A0A9P6A9R4_PLEER</name>
<comment type="caution">
    <text evidence="2">The sequence shown here is derived from an EMBL/GenBank/DDBJ whole genome shotgun (WGS) entry which is preliminary data.</text>
</comment>